<dbReference type="RefSeq" id="WP_160160517.1">
    <property type="nucleotide sequence ID" value="NZ_BHZE01000006.1"/>
</dbReference>
<dbReference type="Proteomes" id="UP000286715">
    <property type="component" value="Unassembled WGS sequence"/>
</dbReference>
<evidence type="ECO:0000259" key="3">
    <source>
        <dbReference type="Pfam" id="PF21186"/>
    </source>
</evidence>
<name>A0A401XK73_9FLAO</name>
<dbReference type="Gene3D" id="1.10.10.1650">
    <property type="match status" value="1"/>
</dbReference>
<dbReference type="Pfam" id="PF18347">
    <property type="entry name" value="DUF5606"/>
    <property type="match status" value="1"/>
</dbReference>
<evidence type="ECO:0000256" key="1">
    <source>
        <dbReference type="SAM" id="MobiDB-lite"/>
    </source>
</evidence>
<accession>A0A401XK73</accession>
<dbReference type="AlphaFoldDB" id="A0A401XK73"/>
<dbReference type="Pfam" id="PF21186">
    <property type="entry name" value="DUF6852"/>
    <property type="match status" value="1"/>
</dbReference>
<dbReference type="InterPro" id="IPR049280">
    <property type="entry name" value="DUF6852"/>
</dbReference>
<protein>
    <submittedName>
        <fullName evidence="4">Uncharacterized protein</fullName>
    </submittedName>
</protein>
<comment type="caution">
    <text evidence="4">The sequence shown here is derived from an EMBL/GenBank/DDBJ whole genome shotgun (WGS) entry which is preliminary data.</text>
</comment>
<sequence length="150" mass="17025">MDLKKIIAVTGKPGLYKLITTTRTGILVESLTDGRKMPVSANQNASSLYDISMFTYGDDKPLREILADMYKHYNGQKAPSHKESESVLRSEFEKFFPDYDKERVYLSDIKKVFQWYNTLVELGLADDQPEPVDATAEKSESSTTAEETQQ</sequence>
<dbReference type="OrthoDB" id="675198at2"/>
<dbReference type="EMBL" id="BHZE01000006">
    <property type="protein sequence ID" value="GCD77402.1"/>
    <property type="molecule type" value="Genomic_DNA"/>
</dbReference>
<proteinExistence type="predicted"/>
<evidence type="ECO:0000313" key="4">
    <source>
        <dbReference type="EMBL" id="GCD77402.1"/>
    </source>
</evidence>
<evidence type="ECO:0000313" key="5">
    <source>
        <dbReference type="Proteomes" id="UP000286715"/>
    </source>
</evidence>
<gene>
    <name evidence="4" type="ORF">JCM31826_08840</name>
</gene>
<dbReference type="Gene3D" id="2.30.30.730">
    <property type="match status" value="1"/>
</dbReference>
<feature type="domain" description="DUF6852" evidence="3">
    <location>
        <begin position="51"/>
        <end position="119"/>
    </location>
</feature>
<dbReference type="InterPro" id="IPR049282">
    <property type="entry name" value="BVU_3817_N_sf"/>
</dbReference>
<keyword evidence="5" id="KW-1185">Reference proteome</keyword>
<feature type="domain" description="DUF5606" evidence="2">
    <location>
        <begin position="3"/>
        <end position="48"/>
    </location>
</feature>
<feature type="region of interest" description="Disordered" evidence="1">
    <location>
        <begin position="126"/>
        <end position="150"/>
    </location>
</feature>
<organism evidence="4 5">
    <name type="scientific">Thermaurantimonas aggregans</name>
    <dbReference type="NCBI Taxonomy" id="2173829"/>
    <lineage>
        <taxon>Bacteria</taxon>
        <taxon>Pseudomonadati</taxon>
        <taxon>Bacteroidota</taxon>
        <taxon>Flavobacteriia</taxon>
        <taxon>Flavobacteriales</taxon>
        <taxon>Schleiferiaceae</taxon>
        <taxon>Thermaurantimonas</taxon>
    </lineage>
</organism>
<feature type="compositionally biased region" description="Low complexity" evidence="1">
    <location>
        <begin position="141"/>
        <end position="150"/>
    </location>
</feature>
<evidence type="ECO:0000259" key="2">
    <source>
        <dbReference type="Pfam" id="PF18347"/>
    </source>
</evidence>
<dbReference type="InterPro" id="IPR049281">
    <property type="entry name" value="BVU_3817-like_C_sf"/>
</dbReference>
<dbReference type="InterPro" id="IPR041218">
    <property type="entry name" value="DUF5606"/>
</dbReference>
<reference evidence="4 5" key="1">
    <citation type="submission" date="2018-11" db="EMBL/GenBank/DDBJ databases">
        <title>Schleiferia aggregans sp. nov., a moderately thermophilic heterotrophic bacterium isolated from microbial mats at a terrestrial hot spring.</title>
        <authorList>
            <person name="Iino T."/>
            <person name="Ohkuma M."/>
            <person name="Haruta S."/>
        </authorList>
    </citation>
    <scope>NUCLEOTIDE SEQUENCE [LARGE SCALE GENOMIC DNA]</scope>
    <source>
        <strain evidence="4 5">LA</strain>
    </source>
</reference>